<evidence type="ECO:0000313" key="9">
    <source>
        <dbReference type="EMBL" id="KAF8569560.1"/>
    </source>
</evidence>
<evidence type="ECO:0000259" key="7">
    <source>
        <dbReference type="Pfam" id="PF05499"/>
    </source>
</evidence>
<dbReference type="EMBL" id="JTDF01001776">
    <property type="protein sequence ID" value="KAF8569560.1"/>
    <property type="molecule type" value="Genomic_DNA"/>
</dbReference>
<organism evidence="9 10">
    <name type="scientific">Paragonimus westermani</name>
    <dbReference type="NCBI Taxonomy" id="34504"/>
    <lineage>
        <taxon>Eukaryota</taxon>
        <taxon>Metazoa</taxon>
        <taxon>Spiralia</taxon>
        <taxon>Lophotrochozoa</taxon>
        <taxon>Platyhelminthes</taxon>
        <taxon>Trematoda</taxon>
        <taxon>Digenea</taxon>
        <taxon>Plagiorchiida</taxon>
        <taxon>Troglotremata</taxon>
        <taxon>Troglotrematidae</taxon>
        <taxon>Paragonimus</taxon>
    </lineage>
</organism>
<feature type="domain" description="DAMP1 SANT/Myb-like" evidence="8">
    <location>
        <begin position="187"/>
        <end position="256"/>
    </location>
</feature>
<comment type="caution">
    <text evidence="9">The sequence shown here is derived from an EMBL/GenBank/DDBJ whole genome shotgun (WGS) entry which is preliminary data.</text>
</comment>
<evidence type="ECO:0000256" key="5">
    <source>
        <dbReference type="ARBA" id="ARBA00023242"/>
    </source>
</evidence>
<feature type="domain" description="DNA methyltransferase 1-associated 1" evidence="7">
    <location>
        <begin position="298"/>
        <end position="333"/>
    </location>
</feature>
<dbReference type="Proteomes" id="UP000699462">
    <property type="component" value="Unassembled WGS sequence"/>
</dbReference>
<evidence type="ECO:0000256" key="2">
    <source>
        <dbReference type="ARBA" id="ARBA00022853"/>
    </source>
</evidence>
<accession>A0A8T0DPL5</accession>
<dbReference type="OrthoDB" id="19740at2759"/>
<dbReference type="AlphaFoldDB" id="A0A8T0DPL5"/>
<evidence type="ECO:0000256" key="1">
    <source>
        <dbReference type="ARBA" id="ARBA00004123"/>
    </source>
</evidence>
<evidence type="ECO:0000256" key="6">
    <source>
        <dbReference type="SAM" id="MobiDB-lite"/>
    </source>
</evidence>
<name>A0A8T0DPL5_9TREM</name>
<feature type="region of interest" description="Disordered" evidence="6">
    <location>
        <begin position="90"/>
        <end position="111"/>
    </location>
</feature>
<feature type="domain" description="DNA methyltransferase 1-associated 1" evidence="7">
    <location>
        <begin position="422"/>
        <end position="527"/>
    </location>
</feature>
<dbReference type="Pfam" id="PF16282">
    <property type="entry name" value="SANT_DAMP1_like"/>
    <property type="match status" value="1"/>
</dbReference>
<dbReference type="InterPro" id="IPR032563">
    <property type="entry name" value="DAMP1_SANT-like"/>
</dbReference>
<dbReference type="GO" id="GO:0003714">
    <property type="term" value="F:transcription corepressor activity"/>
    <property type="evidence" value="ECO:0007669"/>
    <property type="project" value="TreeGrafter"/>
</dbReference>
<dbReference type="InterPro" id="IPR008468">
    <property type="entry name" value="DMAP1"/>
</dbReference>
<keyword evidence="3" id="KW-0805">Transcription regulation</keyword>
<dbReference type="GO" id="GO:0000812">
    <property type="term" value="C:Swr1 complex"/>
    <property type="evidence" value="ECO:0007669"/>
    <property type="project" value="TreeGrafter"/>
</dbReference>
<dbReference type="GO" id="GO:0000122">
    <property type="term" value="P:negative regulation of transcription by RNA polymerase II"/>
    <property type="evidence" value="ECO:0007669"/>
    <property type="project" value="TreeGrafter"/>
</dbReference>
<evidence type="ECO:0008006" key="11">
    <source>
        <dbReference type="Google" id="ProtNLM"/>
    </source>
</evidence>
<keyword evidence="10" id="KW-1185">Reference proteome</keyword>
<evidence type="ECO:0000313" key="10">
    <source>
        <dbReference type="Proteomes" id="UP000699462"/>
    </source>
</evidence>
<dbReference type="PANTHER" id="PTHR12855:SF10">
    <property type="entry name" value="DNA METHYLTRANSFERASE 1-ASSOCIATED PROTEIN 1"/>
    <property type="match status" value="1"/>
</dbReference>
<evidence type="ECO:0000259" key="8">
    <source>
        <dbReference type="Pfam" id="PF16282"/>
    </source>
</evidence>
<dbReference type="InterPro" id="IPR027109">
    <property type="entry name" value="Swc4/Dmap1"/>
</dbReference>
<gene>
    <name evidence="9" type="ORF">P879_00483</name>
</gene>
<keyword evidence="4" id="KW-0804">Transcription</keyword>
<dbReference type="PANTHER" id="PTHR12855">
    <property type="entry name" value="DNA METHYLTRANSFERASE 1-ASSOCIATED PROTEIN 1 FAMILY MEMBER"/>
    <property type="match status" value="1"/>
</dbReference>
<comment type="subcellular location">
    <subcellularLocation>
        <location evidence="1">Nucleus</location>
    </subcellularLocation>
</comment>
<reference evidence="9 10" key="1">
    <citation type="submission" date="2019-07" db="EMBL/GenBank/DDBJ databases">
        <title>Annotation for the trematode Paragonimus westermani.</title>
        <authorList>
            <person name="Choi Y.-J."/>
        </authorList>
    </citation>
    <scope>NUCLEOTIDE SEQUENCE [LARGE SCALE GENOMIC DNA]</scope>
    <source>
        <strain evidence="9">180907_Pwestermani</strain>
    </source>
</reference>
<keyword evidence="5" id="KW-0539">Nucleus</keyword>
<feature type="region of interest" description="Disordered" evidence="6">
    <location>
        <begin position="606"/>
        <end position="671"/>
    </location>
</feature>
<evidence type="ECO:0000256" key="4">
    <source>
        <dbReference type="ARBA" id="ARBA00023163"/>
    </source>
</evidence>
<dbReference type="GO" id="GO:0006338">
    <property type="term" value="P:chromatin remodeling"/>
    <property type="evidence" value="ECO:0007669"/>
    <property type="project" value="InterPro"/>
</dbReference>
<dbReference type="Gene3D" id="1.10.10.60">
    <property type="entry name" value="Homeodomain-like"/>
    <property type="match status" value="1"/>
</dbReference>
<dbReference type="GO" id="GO:0006281">
    <property type="term" value="P:DNA repair"/>
    <property type="evidence" value="ECO:0007669"/>
    <property type="project" value="InterPro"/>
</dbReference>
<sequence length="698" mass="77594">MPLSKLIEDQTYLNVTLRLYCQSFTLVFRFFFCSFSTARTMSGALDVFDILDLEDAGPKKSILDRDTLLARTEKVLVFCPFIPNPRFKEKNEMPKCPTPETREHTTRSMGSPFHIKQSSALRVFRRLSTGYHSPSDVFKTSLLHTVSELPPLMPTDDALKYKQPKAVIGVGRVRRWHWTPFTNPARQHVTVPEYTSSEYDAMLQDPKWSKEKTAHLMELARRFDLRFIHMRDRWDSEQFPERPSIEDLKERYYAILVILDRARGTNLCKGLRYDAAHERRRKQQLSLLYGRTKDQVEEEQCLIQELRKIEARRRERERKKQDLQKLISQADTFVRDHEVLGAPFGADSGVECTISTSTHLTNLTAAGSATSQRKRPSLMPTSVSGPLYTHSNADSSVSLVGATGHLSGTTSEVTSSLNAASTAVSSALASTYMINFPDPGKNPGVHLRSQKMKLPSNLGQKKIRIIENFLAHLQIDPSPPATADIVEVYNNLRSKILLLYDLRMAQLHCDYELQSARLKLDTFAPDQPLPAGLASVTAAAPPSSSNSAVSLDQFIQSSTSSVASLIDPAILNALRDSDSKRPPIPRHSLGVAGALTAAAGSLGLNTTTQSETVTDTKHNVRSATTVDSSPRSNQSSDLTPGRSPAVHSDTSVGSPSAHRAAVYNSPSYADSMKRRRRAAALEQGRVLKKLKTKGHLIE</sequence>
<keyword evidence="2" id="KW-0156">Chromatin regulator</keyword>
<feature type="compositionally biased region" description="Polar residues" evidence="6">
    <location>
        <begin position="621"/>
        <end position="638"/>
    </location>
</feature>
<evidence type="ECO:0000256" key="3">
    <source>
        <dbReference type="ARBA" id="ARBA00023015"/>
    </source>
</evidence>
<dbReference type="GO" id="GO:0035267">
    <property type="term" value="C:NuA4 histone acetyltransferase complex"/>
    <property type="evidence" value="ECO:0007669"/>
    <property type="project" value="InterPro"/>
</dbReference>
<dbReference type="Pfam" id="PF05499">
    <property type="entry name" value="DMAP1"/>
    <property type="match status" value="2"/>
</dbReference>
<protein>
    <recommendedName>
        <fullName evidence="11">DNA methyltransferase 1-associated protein 1</fullName>
    </recommendedName>
</protein>
<proteinExistence type="predicted"/>